<gene>
    <name evidence="1" type="ORF">NM06_18860</name>
</gene>
<dbReference type="AlphaFoldDB" id="A0A0A5HUA4"/>
<dbReference type="OrthoDB" id="5900133at2"/>
<dbReference type="STRING" id="379097.SE23_12905"/>
<dbReference type="InterPro" id="IPR021372">
    <property type="entry name" value="DUF2989"/>
</dbReference>
<comment type="caution">
    <text evidence="1">The sequence shown here is derived from an EMBL/GenBank/DDBJ whole genome shotgun (WGS) entry which is preliminary data.</text>
</comment>
<organism evidence="1 2">
    <name type="scientific">Photobacterium sp. (strain ATCC 43367)</name>
    <dbReference type="NCBI Taxonomy" id="379097"/>
    <lineage>
        <taxon>Bacteria</taxon>
        <taxon>Pseudomonadati</taxon>
        <taxon>Pseudomonadota</taxon>
        <taxon>Gammaproteobacteria</taxon>
        <taxon>Vibrionales</taxon>
        <taxon>Vibrionaceae</taxon>
        <taxon>Vibrio</taxon>
        <taxon>Vibrio oreintalis group</taxon>
    </lineage>
</organism>
<dbReference type="Pfam" id="PF11207">
    <property type="entry name" value="DUF2989"/>
    <property type="match status" value="1"/>
</dbReference>
<reference evidence="1 2" key="1">
    <citation type="submission" date="2014-10" db="EMBL/GenBank/DDBJ databases">
        <title>Genome sequencing of Vibrio sinaloensis T08.</title>
        <authorList>
            <person name="Chan K.-G."/>
            <person name="Mohamad N.I."/>
        </authorList>
    </citation>
    <scope>NUCLEOTIDE SEQUENCE [LARGE SCALE GENOMIC DNA]</scope>
    <source>
        <strain evidence="1 2">T08</strain>
    </source>
</reference>
<name>A0A0A5HUA4_PHOS4</name>
<proteinExistence type="predicted"/>
<dbReference type="SUPFAM" id="SSF81901">
    <property type="entry name" value="HCP-like"/>
    <property type="match status" value="1"/>
</dbReference>
<evidence type="ECO:0008006" key="3">
    <source>
        <dbReference type="Google" id="ProtNLM"/>
    </source>
</evidence>
<sequence>MKKRYALTLSLLTLPLLGCFEGRQNTEQLCESNPGLKCERLNMDDGQCRLPRTDLIWHRFEVLKNPTPVNKIKEYELVAEYKKCLELASQIQAIDQTELKQRRFQALVNAGSDLETIADGLSKSSSPDALYFLWSRIGSDQAKRAFLQLEGSPQLDTAEMQYALATFYTSRDLFKTRQLLLRALELTNQTNINNEVFKSLASITYRMNQREEAYIWAMVASDFGVPIATEQELQLLYGFESGKYKQLEQIAEQLKESIEQGTFKKEQVPRFQQDS</sequence>
<evidence type="ECO:0000313" key="1">
    <source>
        <dbReference type="EMBL" id="KGY07091.1"/>
    </source>
</evidence>
<accession>A0A0A5HUA4</accession>
<protein>
    <recommendedName>
        <fullName evidence="3">DUF2989 domain-containing protein</fullName>
    </recommendedName>
</protein>
<dbReference type="EMBL" id="JRWP01000054">
    <property type="protein sequence ID" value="KGY07091.1"/>
    <property type="molecule type" value="Genomic_DNA"/>
</dbReference>
<evidence type="ECO:0000313" key="2">
    <source>
        <dbReference type="Proteomes" id="UP000030451"/>
    </source>
</evidence>
<dbReference type="RefSeq" id="WP_038192919.1">
    <property type="nucleotide sequence ID" value="NZ_JRWP01000054.1"/>
</dbReference>
<dbReference type="Proteomes" id="UP000030451">
    <property type="component" value="Unassembled WGS sequence"/>
</dbReference>